<dbReference type="EC" id="3.5.4.5" evidence="4 14"/>
<dbReference type="SUPFAM" id="SSF53927">
    <property type="entry name" value="Cytidine deaminase-like"/>
    <property type="match status" value="1"/>
</dbReference>
<dbReference type="InterPro" id="IPR016192">
    <property type="entry name" value="APOBEC/CMP_deaminase_Zn-bd"/>
</dbReference>
<name>C2MD92_9PORP</name>
<evidence type="ECO:0000313" key="16">
    <source>
        <dbReference type="EMBL" id="EEK16306.1"/>
    </source>
</evidence>
<dbReference type="InterPro" id="IPR050202">
    <property type="entry name" value="Cyt/Deoxycyt_deaminase"/>
</dbReference>
<dbReference type="GO" id="GO:0055086">
    <property type="term" value="P:nucleobase-containing small molecule metabolic process"/>
    <property type="evidence" value="ECO:0007669"/>
    <property type="project" value="UniProtKB-ARBA"/>
</dbReference>
<dbReference type="InterPro" id="IPR016193">
    <property type="entry name" value="Cytidine_deaminase-like"/>
</dbReference>
<dbReference type="GO" id="GO:0008270">
    <property type="term" value="F:zinc ion binding"/>
    <property type="evidence" value="ECO:0007669"/>
    <property type="project" value="UniProtKB-UniRule"/>
</dbReference>
<dbReference type="GO" id="GO:0004126">
    <property type="term" value="F:cytidine deaminase activity"/>
    <property type="evidence" value="ECO:0007669"/>
    <property type="project" value="UniProtKB-UniRule"/>
</dbReference>
<comment type="cofactor">
    <cofactor evidence="1 13 14">
        <name>Zn(2+)</name>
        <dbReference type="ChEBI" id="CHEBI:29105"/>
    </cofactor>
</comment>
<feature type="binding site" evidence="13">
    <location>
        <position position="113"/>
    </location>
    <ligand>
        <name>Zn(2+)</name>
        <dbReference type="ChEBI" id="CHEBI:29105"/>
        <note>catalytic</note>
    </ligand>
</feature>
<dbReference type="Pfam" id="PF00383">
    <property type="entry name" value="dCMP_cyt_deam_1"/>
    <property type="match status" value="1"/>
</dbReference>
<dbReference type="eggNOG" id="COG0295">
    <property type="taxonomic scope" value="Bacteria"/>
</dbReference>
<dbReference type="Gene3D" id="3.40.140.10">
    <property type="entry name" value="Cytidine Deaminase, domain 2"/>
    <property type="match status" value="1"/>
</dbReference>
<protein>
    <recommendedName>
        <fullName evidence="5 14">Cytidine deaminase</fullName>
        <ecNumber evidence="4 14">3.5.4.5</ecNumber>
    </recommendedName>
    <alternativeName>
        <fullName evidence="9 14">Cytidine aminohydrolase</fullName>
    </alternativeName>
</protein>
<evidence type="ECO:0000256" key="3">
    <source>
        <dbReference type="ARBA" id="ARBA00006576"/>
    </source>
</evidence>
<feature type="active site" description="Proton donor" evidence="12">
    <location>
        <position position="74"/>
    </location>
</feature>
<evidence type="ECO:0000256" key="13">
    <source>
        <dbReference type="PIRSR" id="PIRSR606262-3"/>
    </source>
</evidence>
<feature type="binding site" evidence="13">
    <location>
        <position position="72"/>
    </location>
    <ligand>
        <name>Zn(2+)</name>
        <dbReference type="ChEBI" id="CHEBI:29105"/>
        <note>catalytic</note>
    </ligand>
</feature>
<dbReference type="PROSITE" id="PS51747">
    <property type="entry name" value="CYT_DCMP_DEAMINASES_2"/>
    <property type="match status" value="1"/>
</dbReference>
<dbReference type="AlphaFoldDB" id="C2MD92"/>
<dbReference type="GO" id="GO:0005829">
    <property type="term" value="C:cytosol"/>
    <property type="evidence" value="ECO:0007669"/>
    <property type="project" value="TreeGrafter"/>
</dbReference>
<evidence type="ECO:0000256" key="11">
    <source>
        <dbReference type="ARBA" id="ARBA00049558"/>
    </source>
</evidence>
<keyword evidence="17" id="KW-1185">Reference proteome</keyword>
<keyword evidence="8 13" id="KW-0862">Zinc</keyword>
<dbReference type="NCBIfam" id="NF004064">
    <property type="entry name" value="PRK05578.1"/>
    <property type="match status" value="1"/>
</dbReference>
<evidence type="ECO:0000256" key="10">
    <source>
        <dbReference type="ARBA" id="ARBA00049252"/>
    </source>
</evidence>
<evidence type="ECO:0000256" key="14">
    <source>
        <dbReference type="RuleBase" id="RU364006"/>
    </source>
</evidence>
<proteinExistence type="inferred from homology"/>
<dbReference type="STRING" id="596327.PORUE0001_0413"/>
<comment type="catalytic activity">
    <reaction evidence="11 14">
        <text>cytidine + H2O + H(+) = uridine + NH4(+)</text>
        <dbReference type="Rhea" id="RHEA:16069"/>
        <dbReference type="ChEBI" id="CHEBI:15377"/>
        <dbReference type="ChEBI" id="CHEBI:15378"/>
        <dbReference type="ChEBI" id="CHEBI:16704"/>
        <dbReference type="ChEBI" id="CHEBI:17562"/>
        <dbReference type="ChEBI" id="CHEBI:28938"/>
        <dbReference type="EC" id="3.5.4.5"/>
    </reaction>
</comment>
<evidence type="ECO:0000256" key="12">
    <source>
        <dbReference type="PIRSR" id="PIRSR606262-1"/>
    </source>
</evidence>
<comment type="catalytic activity">
    <reaction evidence="10 14">
        <text>2'-deoxycytidine + H2O + H(+) = 2'-deoxyuridine + NH4(+)</text>
        <dbReference type="Rhea" id="RHEA:13433"/>
        <dbReference type="ChEBI" id="CHEBI:15377"/>
        <dbReference type="ChEBI" id="CHEBI:15378"/>
        <dbReference type="ChEBI" id="CHEBI:15698"/>
        <dbReference type="ChEBI" id="CHEBI:16450"/>
        <dbReference type="ChEBI" id="CHEBI:28938"/>
        <dbReference type="EC" id="3.5.4.5"/>
    </reaction>
</comment>
<evidence type="ECO:0000256" key="1">
    <source>
        <dbReference type="ARBA" id="ARBA00001947"/>
    </source>
</evidence>
<dbReference type="OrthoDB" id="9795347at2"/>
<sequence>MSDKELLIPYTRLPRSEWPEVYGRLEEAAVEATRRSYAPYSHFHVGAAALLEDGEIVLGCNQENASFSPTLCAERTALYAIGAHHPGAVVERLMIVAETEGKRVEAISPCGVCRQVMMETAKRQGKPFEVILCGSDEAIVISDCRLLLPFAFDGSDIPS</sequence>
<dbReference type="InterPro" id="IPR006262">
    <property type="entry name" value="Cyt_deam_tetra"/>
</dbReference>
<dbReference type="InterPro" id="IPR002125">
    <property type="entry name" value="CMP_dCMP_dom"/>
</dbReference>
<feature type="domain" description="CMP/dCMP-type deaminase" evidence="15">
    <location>
        <begin position="20"/>
        <end position="155"/>
    </location>
</feature>
<comment type="function">
    <text evidence="2 14">This enzyme scavenges exogenous and endogenous cytidine and 2'-deoxycytidine for UMP synthesis.</text>
</comment>
<reference evidence="16 17" key="1">
    <citation type="submission" date="2009-04" db="EMBL/GenBank/DDBJ databases">
        <authorList>
            <person name="Sebastian Y."/>
            <person name="Madupu R."/>
            <person name="Durkin A.S."/>
            <person name="Torralba M."/>
            <person name="Methe B."/>
            <person name="Sutton G.G."/>
            <person name="Strausberg R.L."/>
            <person name="Nelson K.E."/>
        </authorList>
    </citation>
    <scope>NUCLEOTIDE SEQUENCE [LARGE SCALE GENOMIC DNA]</scope>
    <source>
        <strain evidence="16 17">60-3</strain>
    </source>
</reference>
<dbReference type="PANTHER" id="PTHR11644">
    <property type="entry name" value="CYTIDINE DEAMINASE"/>
    <property type="match status" value="1"/>
</dbReference>
<keyword evidence="6 13" id="KW-0479">Metal-binding</keyword>
<dbReference type="EMBL" id="ACLR01000182">
    <property type="protein sequence ID" value="EEK16306.1"/>
    <property type="molecule type" value="Genomic_DNA"/>
</dbReference>
<dbReference type="NCBIfam" id="TIGR01354">
    <property type="entry name" value="cyt_deam_tetra"/>
    <property type="match status" value="1"/>
</dbReference>
<evidence type="ECO:0000256" key="9">
    <source>
        <dbReference type="ARBA" id="ARBA00032005"/>
    </source>
</evidence>
<evidence type="ECO:0000313" key="17">
    <source>
        <dbReference type="Proteomes" id="UP000003303"/>
    </source>
</evidence>
<evidence type="ECO:0000256" key="8">
    <source>
        <dbReference type="ARBA" id="ARBA00022833"/>
    </source>
</evidence>
<dbReference type="PANTHER" id="PTHR11644:SF2">
    <property type="entry name" value="CYTIDINE DEAMINASE"/>
    <property type="match status" value="1"/>
</dbReference>
<organism evidence="16 17">
    <name type="scientific">Porphyromonas uenonis 60-3</name>
    <dbReference type="NCBI Taxonomy" id="596327"/>
    <lineage>
        <taxon>Bacteria</taxon>
        <taxon>Pseudomonadati</taxon>
        <taxon>Bacteroidota</taxon>
        <taxon>Bacteroidia</taxon>
        <taxon>Bacteroidales</taxon>
        <taxon>Porphyromonadaceae</taxon>
        <taxon>Porphyromonas</taxon>
    </lineage>
</organism>
<gene>
    <name evidence="16" type="primary">cdd</name>
    <name evidence="16" type="ORF">PORUE0001_0413</name>
</gene>
<evidence type="ECO:0000256" key="6">
    <source>
        <dbReference type="ARBA" id="ARBA00022723"/>
    </source>
</evidence>
<feature type="binding site" evidence="13">
    <location>
        <position position="110"/>
    </location>
    <ligand>
        <name>Zn(2+)</name>
        <dbReference type="ChEBI" id="CHEBI:29105"/>
        <note>catalytic</note>
    </ligand>
</feature>
<evidence type="ECO:0000256" key="7">
    <source>
        <dbReference type="ARBA" id="ARBA00022801"/>
    </source>
</evidence>
<dbReference type="Proteomes" id="UP000003303">
    <property type="component" value="Unassembled WGS sequence"/>
</dbReference>
<keyword evidence="7 14" id="KW-0378">Hydrolase</keyword>
<dbReference type="GO" id="GO:0072527">
    <property type="term" value="P:pyrimidine-containing compound metabolic process"/>
    <property type="evidence" value="ECO:0007669"/>
    <property type="project" value="UniProtKB-ARBA"/>
</dbReference>
<dbReference type="CDD" id="cd01283">
    <property type="entry name" value="cytidine_deaminase"/>
    <property type="match status" value="1"/>
</dbReference>
<evidence type="ECO:0000256" key="5">
    <source>
        <dbReference type="ARBA" id="ARBA00018266"/>
    </source>
</evidence>
<comment type="similarity">
    <text evidence="3 14">Belongs to the cytidine and deoxycytidylate deaminase family.</text>
</comment>
<evidence type="ECO:0000256" key="4">
    <source>
        <dbReference type="ARBA" id="ARBA00012783"/>
    </source>
</evidence>
<accession>C2MD92</accession>
<dbReference type="RefSeq" id="WP_007365747.1">
    <property type="nucleotide sequence ID" value="NZ_ACLR01000182.1"/>
</dbReference>
<evidence type="ECO:0000259" key="15">
    <source>
        <dbReference type="PROSITE" id="PS51747"/>
    </source>
</evidence>
<comment type="caution">
    <text evidence="16">The sequence shown here is derived from an EMBL/GenBank/DDBJ whole genome shotgun (WGS) entry which is preliminary data.</text>
</comment>
<dbReference type="PROSITE" id="PS00903">
    <property type="entry name" value="CYT_DCMP_DEAMINASES_1"/>
    <property type="match status" value="1"/>
</dbReference>
<evidence type="ECO:0000256" key="2">
    <source>
        <dbReference type="ARBA" id="ARBA00003949"/>
    </source>
</evidence>
<dbReference type="GO" id="GO:0042802">
    <property type="term" value="F:identical protein binding"/>
    <property type="evidence" value="ECO:0007669"/>
    <property type="project" value="UniProtKB-ARBA"/>
</dbReference>